<keyword evidence="6" id="KW-0325">Glycoprotein</keyword>
<proteinExistence type="inferred from homology"/>
<evidence type="ECO:0000256" key="3">
    <source>
        <dbReference type="ARBA" id="ARBA00022670"/>
    </source>
</evidence>
<name>A0A5N5X535_9EURO</name>
<evidence type="ECO:0000313" key="9">
    <source>
        <dbReference type="Proteomes" id="UP000326565"/>
    </source>
</evidence>
<dbReference type="OrthoDB" id="443318at2759"/>
<dbReference type="PRINTS" id="PR00724">
    <property type="entry name" value="CRBOXYPTASEC"/>
</dbReference>
<dbReference type="SUPFAM" id="SSF53474">
    <property type="entry name" value="alpha/beta-Hydrolases"/>
    <property type="match status" value="1"/>
</dbReference>
<dbReference type="AlphaFoldDB" id="A0A5N5X535"/>
<keyword evidence="2" id="KW-0121">Carboxypeptidase</keyword>
<keyword evidence="9" id="KW-1185">Reference proteome</keyword>
<gene>
    <name evidence="8" type="ORF">BDV29DRAFT_172439</name>
</gene>
<keyword evidence="3" id="KW-0645">Protease</keyword>
<feature type="signal peptide" evidence="7">
    <location>
        <begin position="1"/>
        <end position="16"/>
    </location>
</feature>
<evidence type="ECO:0000256" key="7">
    <source>
        <dbReference type="SAM" id="SignalP"/>
    </source>
</evidence>
<dbReference type="GO" id="GO:0006508">
    <property type="term" value="P:proteolysis"/>
    <property type="evidence" value="ECO:0007669"/>
    <property type="project" value="UniProtKB-KW"/>
</dbReference>
<organism evidence="8 9">
    <name type="scientific">Aspergillus leporis</name>
    <dbReference type="NCBI Taxonomy" id="41062"/>
    <lineage>
        <taxon>Eukaryota</taxon>
        <taxon>Fungi</taxon>
        <taxon>Dikarya</taxon>
        <taxon>Ascomycota</taxon>
        <taxon>Pezizomycotina</taxon>
        <taxon>Eurotiomycetes</taxon>
        <taxon>Eurotiomycetidae</taxon>
        <taxon>Eurotiales</taxon>
        <taxon>Aspergillaceae</taxon>
        <taxon>Aspergillus</taxon>
        <taxon>Aspergillus subgen. Circumdati</taxon>
    </lineage>
</organism>
<keyword evidence="4 7" id="KW-0732">Signal</keyword>
<protein>
    <submittedName>
        <fullName evidence="8">Alpha/Beta hydrolase protein</fullName>
    </submittedName>
</protein>
<keyword evidence="5 8" id="KW-0378">Hydrolase</keyword>
<dbReference type="GO" id="GO:0004185">
    <property type="term" value="F:serine-type carboxypeptidase activity"/>
    <property type="evidence" value="ECO:0007669"/>
    <property type="project" value="InterPro"/>
</dbReference>
<dbReference type="Pfam" id="PF00450">
    <property type="entry name" value="Peptidase_S10"/>
    <property type="match status" value="1"/>
</dbReference>
<dbReference type="InterPro" id="IPR001563">
    <property type="entry name" value="Peptidase_S10"/>
</dbReference>
<dbReference type="Gene3D" id="3.40.50.1820">
    <property type="entry name" value="alpha/beta hydrolase"/>
    <property type="match status" value="1"/>
</dbReference>
<dbReference type="InterPro" id="IPR029058">
    <property type="entry name" value="AB_hydrolase_fold"/>
</dbReference>
<sequence>MLFSLLVSGLLGVVTAQFPPRPEGTTVVKSKVHENVTISFKEPGICETTPGVCSYSGYVHLPPGLLEDGTGEAQNYPINTFFWFFESRKDPTNAPLAIWLNGGPGGSSVMGLLEEIGPCFVTSDSKSTILNPWSWNNEVNILFLDQPTQVGFSYDVATNGTMILDMHEQEIKIVPQDFTSGVPESNYTHRIGTFGSQELLQTANSSAHAAHVLWHFAQTWFFEFPHYKPADDSVSLWAESYGGHYGPAIFRFFQEQNDKIAKGTAEEGAQYLHLDTLGIVNGLIDTAVQGEAYISWPYNNTYGLEIFNQSVYDSLMHNWTRSGGCRDRTLACQAALRDRDSVSITQGKHNISEICRNIGLECDGGPVTHYLQLNHGWYDIAHPKNDPFPAHHMLGYLTQESVLKALGVPVNFTDSSPVVAQKFQDTYDIAHGGFLDSIAYLLDSGVKVHMMYGDRDFACNWVGGEKASLAVPYSRAVEFADAGYSPLVTSEGIKGITRQLGNYSFTRVYQAGHEVPAYQPIAAYEIFMRATSNQDIPTGLLDVTEEFKTTGPKDTWHIKNIPPAMPEPKCYTLSPLTCLPEIWEKVLAGTANVKDWFVVDDDNHEVVFSRPEGSNQVVLGGL</sequence>
<dbReference type="GO" id="GO:0000324">
    <property type="term" value="C:fungal-type vacuole"/>
    <property type="evidence" value="ECO:0007669"/>
    <property type="project" value="TreeGrafter"/>
</dbReference>
<accession>A0A5N5X535</accession>
<evidence type="ECO:0000256" key="1">
    <source>
        <dbReference type="ARBA" id="ARBA00009431"/>
    </source>
</evidence>
<evidence type="ECO:0000256" key="4">
    <source>
        <dbReference type="ARBA" id="ARBA00022729"/>
    </source>
</evidence>
<dbReference type="Proteomes" id="UP000326565">
    <property type="component" value="Unassembled WGS sequence"/>
</dbReference>
<dbReference type="PANTHER" id="PTHR11802:SF189">
    <property type="entry name" value="CARBOXYPEPTIDASE"/>
    <property type="match status" value="1"/>
</dbReference>
<dbReference type="EMBL" id="ML732198">
    <property type="protein sequence ID" value="KAB8075207.1"/>
    <property type="molecule type" value="Genomic_DNA"/>
</dbReference>
<evidence type="ECO:0000256" key="2">
    <source>
        <dbReference type="ARBA" id="ARBA00022645"/>
    </source>
</evidence>
<evidence type="ECO:0000256" key="5">
    <source>
        <dbReference type="ARBA" id="ARBA00022801"/>
    </source>
</evidence>
<evidence type="ECO:0000313" key="8">
    <source>
        <dbReference type="EMBL" id="KAB8075207.1"/>
    </source>
</evidence>
<evidence type="ECO:0000256" key="6">
    <source>
        <dbReference type="ARBA" id="ARBA00023180"/>
    </source>
</evidence>
<reference evidence="8 9" key="1">
    <citation type="submission" date="2019-04" db="EMBL/GenBank/DDBJ databases">
        <title>Friends and foes A comparative genomics study of 23 Aspergillus species from section Flavi.</title>
        <authorList>
            <consortium name="DOE Joint Genome Institute"/>
            <person name="Kjaerbolling I."/>
            <person name="Vesth T."/>
            <person name="Frisvad J.C."/>
            <person name="Nybo J.L."/>
            <person name="Theobald S."/>
            <person name="Kildgaard S."/>
            <person name="Isbrandt T."/>
            <person name="Kuo A."/>
            <person name="Sato A."/>
            <person name="Lyhne E.K."/>
            <person name="Kogle M.E."/>
            <person name="Wiebenga A."/>
            <person name="Kun R.S."/>
            <person name="Lubbers R.J."/>
            <person name="Makela M.R."/>
            <person name="Barry K."/>
            <person name="Chovatia M."/>
            <person name="Clum A."/>
            <person name="Daum C."/>
            <person name="Haridas S."/>
            <person name="He G."/>
            <person name="LaButti K."/>
            <person name="Lipzen A."/>
            <person name="Mondo S."/>
            <person name="Riley R."/>
            <person name="Salamov A."/>
            <person name="Simmons B.A."/>
            <person name="Magnuson J.K."/>
            <person name="Henrissat B."/>
            <person name="Mortensen U.H."/>
            <person name="Larsen T.O."/>
            <person name="Devries R.P."/>
            <person name="Grigoriev I.V."/>
            <person name="Machida M."/>
            <person name="Baker S.E."/>
            <person name="Andersen M.R."/>
        </authorList>
    </citation>
    <scope>NUCLEOTIDE SEQUENCE [LARGE SCALE GENOMIC DNA]</scope>
    <source>
        <strain evidence="8 9">CBS 151.66</strain>
    </source>
</reference>
<dbReference type="PANTHER" id="PTHR11802">
    <property type="entry name" value="SERINE PROTEASE FAMILY S10 SERINE CARBOXYPEPTIDASE"/>
    <property type="match status" value="1"/>
</dbReference>
<feature type="chain" id="PRO_5024901066" evidence="7">
    <location>
        <begin position="17"/>
        <end position="622"/>
    </location>
</feature>
<comment type="similarity">
    <text evidence="1">Belongs to the peptidase S10 family.</text>
</comment>